<evidence type="ECO:0000313" key="2">
    <source>
        <dbReference type="EMBL" id="SMC61194.1"/>
    </source>
</evidence>
<feature type="chain" id="PRO_5013184561" evidence="1">
    <location>
        <begin position="25"/>
        <end position="725"/>
    </location>
</feature>
<gene>
    <name evidence="2" type="ORF">SAMN02746065_105176</name>
</gene>
<feature type="signal peptide" evidence="1">
    <location>
        <begin position="1"/>
        <end position="24"/>
    </location>
</feature>
<dbReference type="STRING" id="1121400.SAMN02746065_105176"/>
<reference evidence="2 3" key="1">
    <citation type="submission" date="2017-04" db="EMBL/GenBank/DDBJ databases">
        <authorList>
            <person name="Afonso C.L."/>
            <person name="Miller P.J."/>
            <person name="Scott M.A."/>
            <person name="Spackman E."/>
            <person name="Goraichik I."/>
            <person name="Dimitrov K.M."/>
            <person name="Suarez D.L."/>
            <person name="Swayne D.E."/>
        </authorList>
    </citation>
    <scope>NUCLEOTIDE SEQUENCE [LARGE SCALE GENOMIC DNA]</scope>
    <source>
        <strain evidence="2 3">DSM 3385</strain>
    </source>
</reference>
<accession>A0A1W2AKQ4</accession>
<dbReference type="EMBL" id="FWXY01000005">
    <property type="protein sequence ID" value="SMC61194.1"/>
    <property type="molecule type" value="Genomic_DNA"/>
</dbReference>
<proteinExistence type="predicted"/>
<name>A0A1W2AKQ4_9BACT</name>
<evidence type="ECO:0000256" key="1">
    <source>
        <dbReference type="SAM" id="SignalP"/>
    </source>
</evidence>
<evidence type="ECO:0000313" key="3">
    <source>
        <dbReference type="Proteomes" id="UP000192418"/>
    </source>
</evidence>
<organism evidence="2 3">
    <name type="scientific">Desulfocicer vacuolatum DSM 3385</name>
    <dbReference type="NCBI Taxonomy" id="1121400"/>
    <lineage>
        <taxon>Bacteria</taxon>
        <taxon>Pseudomonadati</taxon>
        <taxon>Thermodesulfobacteriota</taxon>
        <taxon>Desulfobacteria</taxon>
        <taxon>Desulfobacterales</taxon>
        <taxon>Desulfobacteraceae</taxon>
        <taxon>Desulfocicer</taxon>
    </lineage>
</organism>
<dbReference type="Proteomes" id="UP000192418">
    <property type="component" value="Unassembled WGS sequence"/>
</dbReference>
<protein>
    <submittedName>
        <fullName evidence="2">Uncharacterized protein</fullName>
    </submittedName>
</protein>
<dbReference type="AlphaFoldDB" id="A0A1W2AKQ4"/>
<keyword evidence="3" id="KW-1185">Reference proteome</keyword>
<keyword evidence="1" id="KW-0732">Signal</keyword>
<sequence length="725" mass="80738">MIKKIQRFVLAMTLVLFLPLSAFSMDIGMNLNSVSDWSFDHVFLDVFKKARPWCTQNADDSGSWNTKFYDDIPRDANGWPTQVPFVPATSDFPQTVHTLVTVVKGGTYTLTYEGMGNFTIKGSGGALNIIESDTQGIKTFSFDVTMDEEQTGTIWLEILSTDSSDYLRNFKIMTPGYISDESNPFHPEYKTRLTNFSVLRFMDWGRTNASPVVTWNDRTQPGDYTQAGNNGVALEYMVMLANDLEKDLWICIPHQADDNYISQCAQLLKNTVGPDIKIYVEYSNETWNCSSSFSQTLWVQDKGVALGLDGDRWKAGQKYAGVRSAEIWRLFQEVFGADMHTRIVKVLATQSANSGISEMRLDIFSDPQLNPDGIQPDALAMAPYFGGDVADDIVDRQEVDSISVTDILSRAQEDIELTLPDEITAQKALAMAHNLELICYEGGQHLVGTLGNENNDILTGKLLAANRSLEMGALYTQYLTLLQTKGVSHFNNFSYIGAYNKWGSWGVFEHLFQASDTSPKFQILNTWIDENPPPPEEPEPVVGPPTLVTSRLTGVSPALNTPWDLTDELYPNIIYHGWTLGSGVTPLGDDDAMVFSLCNKKKLTSLSTAVKENQYAAVSLEPAVGWTMDLGGAAVTLTIRRMDNHGGHQYAVFSSVDGFKNGDEIFVSDYYDFWSVKDVVLSFNLPREGYTAIDNAIEFRVYPFDAQYCGKKLGISGFTLEGTLY</sequence>